<evidence type="ECO:0000313" key="3">
    <source>
        <dbReference type="Proteomes" id="UP000607559"/>
    </source>
</evidence>
<dbReference type="EMBL" id="BMJC01000001">
    <property type="protein sequence ID" value="GGA92327.1"/>
    <property type="molecule type" value="Genomic_DNA"/>
</dbReference>
<dbReference type="SUPFAM" id="SSF81301">
    <property type="entry name" value="Nucleotidyltransferase"/>
    <property type="match status" value="1"/>
</dbReference>
<dbReference type="Pfam" id="PF01909">
    <property type="entry name" value="NTP_transf_2"/>
    <property type="match status" value="1"/>
</dbReference>
<organism evidence="2 3">
    <name type="scientific">Puia dinghuensis</name>
    <dbReference type="NCBI Taxonomy" id="1792502"/>
    <lineage>
        <taxon>Bacteria</taxon>
        <taxon>Pseudomonadati</taxon>
        <taxon>Bacteroidota</taxon>
        <taxon>Chitinophagia</taxon>
        <taxon>Chitinophagales</taxon>
        <taxon>Chitinophagaceae</taxon>
        <taxon>Puia</taxon>
    </lineage>
</organism>
<dbReference type="RefSeq" id="WP_188930027.1">
    <property type="nucleotide sequence ID" value="NZ_BMJC01000001.1"/>
</dbReference>
<keyword evidence="3" id="KW-1185">Reference proteome</keyword>
<dbReference type="GO" id="GO:0016779">
    <property type="term" value="F:nucleotidyltransferase activity"/>
    <property type="evidence" value="ECO:0007669"/>
    <property type="project" value="InterPro"/>
</dbReference>
<dbReference type="PANTHER" id="PTHR33933">
    <property type="entry name" value="NUCLEOTIDYLTRANSFERASE"/>
    <property type="match status" value="1"/>
</dbReference>
<reference evidence="2" key="2">
    <citation type="submission" date="2020-09" db="EMBL/GenBank/DDBJ databases">
        <authorList>
            <person name="Sun Q."/>
            <person name="Zhou Y."/>
        </authorList>
    </citation>
    <scope>NUCLEOTIDE SEQUENCE</scope>
    <source>
        <strain evidence="2">CGMCC 1.15448</strain>
    </source>
</reference>
<protein>
    <recommendedName>
        <fullName evidence="1">Polymerase nucleotidyl transferase domain-containing protein</fullName>
    </recommendedName>
</protein>
<dbReference type="InterPro" id="IPR052548">
    <property type="entry name" value="Type_VII_TA_antitoxin"/>
</dbReference>
<reference evidence="2" key="1">
    <citation type="journal article" date="2014" name="Int. J. Syst. Evol. Microbiol.">
        <title>Complete genome sequence of Corynebacterium casei LMG S-19264T (=DSM 44701T), isolated from a smear-ripened cheese.</title>
        <authorList>
            <consortium name="US DOE Joint Genome Institute (JGI-PGF)"/>
            <person name="Walter F."/>
            <person name="Albersmeier A."/>
            <person name="Kalinowski J."/>
            <person name="Ruckert C."/>
        </authorList>
    </citation>
    <scope>NUCLEOTIDE SEQUENCE</scope>
    <source>
        <strain evidence="2">CGMCC 1.15448</strain>
    </source>
</reference>
<accession>A0A8J2XQE2</accession>
<comment type="caution">
    <text evidence="2">The sequence shown here is derived from an EMBL/GenBank/DDBJ whole genome shotgun (WGS) entry which is preliminary data.</text>
</comment>
<dbReference type="PANTHER" id="PTHR33933:SF1">
    <property type="entry name" value="PROTEIN ADENYLYLTRANSFERASE MNTA-RELATED"/>
    <property type="match status" value="1"/>
</dbReference>
<dbReference type="InterPro" id="IPR002934">
    <property type="entry name" value="Polymerase_NTP_transf_dom"/>
</dbReference>
<gene>
    <name evidence="2" type="ORF">GCM10011511_14660</name>
</gene>
<dbReference type="Gene3D" id="3.30.460.10">
    <property type="entry name" value="Beta Polymerase, domain 2"/>
    <property type="match status" value="1"/>
</dbReference>
<name>A0A8J2XQE2_9BACT</name>
<evidence type="ECO:0000259" key="1">
    <source>
        <dbReference type="Pfam" id="PF01909"/>
    </source>
</evidence>
<proteinExistence type="predicted"/>
<dbReference type="InterPro" id="IPR043519">
    <property type="entry name" value="NT_sf"/>
</dbReference>
<sequence length="105" mass="11886">MEAITYILDRIKESVKASDPTAKLVLYGSYARGENREDSDVDLLILLDDDTITGPKERSITNPLYDIEFETGKLISPLVLSKKAWESKHKITPFYKNIAREGIVL</sequence>
<feature type="domain" description="Polymerase nucleotidyl transferase" evidence="1">
    <location>
        <begin position="8"/>
        <end position="51"/>
    </location>
</feature>
<dbReference type="Proteomes" id="UP000607559">
    <property type="component" value="Unassembled WGS sequence"/>
</dbReference>
<dbReference type="AlphaFoldDB" id="A0A8J2XQE2"/>
<evidence type="ECO:0000313" key="2">
    <source>
        <dbReference type="EMBL" id="GGA92327.1"/>
    </source>
</evidence>